<keyword evidence="1" id="KW-0472">Membrane</keyword>
<reference evidence="2" key="1">
    <citation type="journal article" date="2014" name="Front. Microbiol.">
        <title>High frequency of phylogenetically diverse reductive dehalogenase-homologous genes in deep subseafloor sedimentary metagenomes.</title>
        <authorList>
            <person name="Kawai M."/>
            <person name="Futagami T."/>
            <person name="Toyoda A."/>
            <person name="Takaki Y."/>
            <person name="Nishi S."/>
            <person name="Hori S."/>
            <person name="Arai W."/>
            <person name="Tsubouchi T."/>
            <person name="Morono Y."/>
            <person name="Uchiyama I."/>
            <person name="Ito T."/>
            <person name="Fujiyama A."/>
            <person name="Inagaki F."/>
            <person name="Takami H."/>
        </authorList>
    </citation>
    <scope>NUCLEOTIDE SEQUENCE</scope>
    <source>
        <strain evidence="2">Expedition CK06-06</strain>
    </source>
</reference>
<accession>X1UJ16</accession>
<proteinExistence type="predicted"/>
<protein>
    <submittedName>
        <fullName evidence="2">Uncharacterized protein</fullName>
    </submittedName>
</protein>
<dbReference type="AlphaFoldDB" id="X1UJ16"/>
<evidence type="ECO:0000313" key="2">
    <source>
        <dbReference type="EMBL" id="GAI99890.1"/>
    </source>
</evidence>
<sequence>MTQEEITKRVLYYLDLSNLVGIACYFFHITTDEAGLHQ</sequence>
<organism evidence="2">
    <name type="scientific">marine sediment metagenome</name>
    <dbReference type="NCBI Taxonomy" id="412755"/>
    <lineage>
        <taxon>unclassified sequences</taxon>
        <taxon>metagenomes</taxon>
        <taxon>ecological metagenomes</taxon>
    </lineage>
</organism>
<name>X1UJ16_9ZZZZ</name>
<gene>
    <name evidence="2" type="ORF">S12H4_35580</name>
</gene>
<feature type="transmembrane region" description="Helical" evidence="1">
    <location>
        <begin position="12"/>
        <end position="30"/>
    </location>
</feature>
<keyword evidence="1" id="KW-0812">Transmembrane</keyword>
<feature type="non-terminal residue" evidence="2">
    <location>
        <position position="38"/>
    </location>
</feature>
<comment type="caution">
    <text evidence="2">The sequence shown here is derived from an EMBL/GenBank/DDBJ whole genome shotgun (WGS) entry which is preliminary data.</text>
</comment>
<evidence type="ECO:0000256" key="1">
    <source>
        <dbReference type="SAM" id="Phobius"/>
    </source>
</evidence>
<dbReference type="EMBL" id="BARW01021147">
    <property type="protein sequence ID" value="GAI99890.1"/>
    <property type="molecule type" value="Genomic_DNA"/>
</dbReference>
<keyword evidence="1" id="KW-1133">Transmembrane helix</keyword>